<dbReference type="InterPro" id="IPR009057">
    <property type="entry name" value="Homeodomain-like_sf"/>
</dbReference>
<organism evidence="6">
    <name type="scientific">bioreactor metagenome</name>
    <dbReference type="NCBI Taxonomy" id="1076179"/>
    <lineage>
        <taxon>unclassified sequences</taxon>
        <taxon>metagenomes</taxon>
        <taxon>ecological metagenomes</taxon>
    </lineage>
</organism>
<keyword evidence="2" id="KW-0238">DNA-binding</keyword>
<dbReference type="EMBL" id="VSSQ01021687">
    <property type="protein sequence ID" value="MPM67432.1"/>
    <property type="molecule type" value="Genomic_DNA"/>
</dbReference>
<evidence type="ECO:0000259" key="5">
    <source>
        <dbReference type="PROSITE" id="PS01124"/>
    </source>
</evidence>
<evidence type="ECO:0000256" key="4">
    <source>
        <dbReference type="SAM" id="Coils"/>
    </source>
</evidence>
<dbReference type="SUPFAM" id="SSF46689">
    <property type="entry name" value="Homeodomain-like"/>
    <property type="match status" value="2"/>
</dbReference>
<feature type="domain" description="HTH araC/xylS-type" evidence="5">
    <location>
        <begin position="196"/>
        <end position="295"/>
    </location>
</feature>
<evidence type="ECO:0000313" key="6">
    <source>
        <dbReference type="EMBL" id="MPM67432.1"/>
    </source>
</evidence>
<dbReference type="SUPFAM" id="SSF51215">
    <property type="entry name" value="Regulatory protein AraC"/>
    <property type="match status" value="1"/>
</dbReference>
<sequence>MNCNRYYFILLSVKEREVTRIIEKLLIGYHVKGQAYALDFHTHPQYEIFLFHGGNCRFLVGNKIYYLQPGDLLMMDGMTVHRAYVIGNKDAYERSIVHFDADWIAPLLKDLNIDYLLRLFTENRNGLIRTFRKKDELLLEDAIREMNHLQQLDQSYANEAKRKLSLIQLLLKIDSSTDKIVEKGQAYVDEKTQIAEKVSEYIFKHYRDSFNIDDIASALNLSKSYLSHAFKEITGNTIMAYAMGYRLSQACTALLMEPTKSIKMISGECGFESDAHFSRYFKQNIGTTPSNYRKNNRISIQKGE</sequence>
<dbReference type="PRINTS" id="PR00032">
    <property type="entry name" value="HTHARAC"/>
</dbReference>
<dbReference type="AlphaFoldDB" id="A0A645BQG2"/>
<keyword evidence="4" id="KW-0175">Coiled coil</keyword>
<dbReference type="Pfam" id="PF02311">
    <property type="entry name" value="AraC_binding"/>
    <property type="match status" value="1"/>
</dbReference>
<dbReference type="PANTHER" id="PTHR43280:SF2">
    <property type="entry name" value="HTH-TYPE TRANSCRIPTIONAL REGULATOR EXSA"/>
    <property type="match status" value="1"/>
</dbReference>
<dbReference type="Pfam" id="PF12833">
    <property type="entry name" value="HTH_18"/>
    <property type="match status" value="1"/>
</dbReference>
<proteinExistence type="predicted"/>
<dbReference type="PANTHER" id="PTHR43280">
    <property type="entry name" value="ARAC-FAMILY TRANSCRIPTIONAL REGULATOR"/>
    <property type="match status" value="1"/>
</dbReference>
<dbReference type="InterPro" id="IPR014710">
    <property type="entry name" value="RmlC-like_jellyroll"/>
</dbReference>
<dbReference type="Gene3D" id="1.10.10.60">
    <property type="entry name" value="Homeodomain-like"/>
    <property type="match status" value="2"/>
</dbReference>
<evidence type="ECO:0000256" key="2">
    <source>
        <dbReference type="ARBA" id="ARBA00023125"/>
    </source>
</evidence>
<dbReference type="InterPro" id="IPR018060">
    <property type="entry name" value="HTH_AraC"/>
</dbReference>
<protein>
    <submittedName>
        <fullName evidence="6">HTH-type transcriptional activator RhaR</fullName>
    </submittedName>
</protein>
<keyword evidence="3" id="KW-0804">Transcription</keyword>
<dbReference type="Gene3D" id="2.60.120.10">
    <property type="entry name" value="Jelly Rolls"/>
    <property type="match status" value="1"/>
</dbReference>
<evidence type="ECO:0000256" key="3">
    <source>
        <dbReference type="ARBA" id="ARBA00023163"/>
    </source>
</evidence>
<reference evidence="6" key="1">
    <citation type="submission" date="2019-08" db="EMBL/GenBank/DDBJ databases">
        <authorList>
            <person name="Kucharzyk K."/>
            <person name="Murdoch R.W."/>
            <person name="Higgins S."/>
            <person name="Loffler F."/>
        </authorList>
    </citation>
    <scope>NUCLEOTIDE SEQUENCE</scope>
</reference>
<dbReference type="InterPro" id="IPR037923">
    <property type="entry name" value="HTH-like"/>
</dbReference>
<dbReference type="InterPro" id="IPR020449">
    <property type="entry name" value="Tscrpt_reg_AraC-type_HTH"/>
</dbReference>
<gene>
    <name evidence="6" type="primary">rhaR_113</name>
    <name evidence="6" type="ORF">SDC9_114354</name>
</gene>
<dbReference type="SMART" id="SM00342">
    <property type="entry name" value="HTH_ARAC"/>
    <property type="match status" value="1"/>
</dbReference>
<dbReference type="InterPro" id="IPR003313">
    <property type="entry name" value="AraC-bd"/>
</dbReference>
<dbReference type="PROSITE" id="PS01124">
    <property type="entry name" value="HTH_ARAC_FAMILY_2"/>
    <property type="match status" value="1"/>
</dbReference>
<name>A0A645BQG2_9ZZZZ</name>
<comment type="caution">
    <text evidence="6">The sequence shown here is derived from an EMBL/GenBank/DDBJ whole genome shotgun (WGS) entry which is preliminary data.</text>
</comment>
<dbReference type="GO" id="GO:0043565">
    <property type="term" value="F:sequence-specific DNA binding"/>
    <property type="evidence" value="ECO:0007669"/>
    <property type="project" value="InterPro"/>
</dbReference>
<evidence type="ECO:0000256" key="1">
    <source>
        <dbReference type="ARBA" id="ARBA00023015"/>
    </source>
</evidence>
<dbReference type="GO" id="GO:0003700">
    <property type="term" value="F:DNA-binding transcription factor activity"/>
    <property type="evidence" value="ECO:0007669"/>
    <property type="project" value="InterPro"/>
</dbReference>
<accession>A0A645BQG2</accession>
<feature type="coiled-coil region" evidence="4">
    <location>
        <begin position="132"/>
        <end position="159"/>
    </location>
</feature>
<keyword evidence="1" id="KW-0805">Transcription regulation</keyword>